<dbReference type="GeneTree" id="ENSGT00590000083165"/>
<keyword evidence="3" id="KW-0853">WD repeat</keyword>
<dbReference type="PANTHER" id="PTHR14920">
    <property type="entry name" value="OSMOTIC AVOIDANCE ABNORMAL PROTEIN 1/WD REPEAT MEMBRANE PROTEIN"/>
    <property type="match status" value="1"/>
</dbReference>
<dbReference type="GO" id="GO:0035721">
    <property type="term" value="P:intraciliary retrograde transport"/>
    <property type="evidence" value="ECO:0007669"/>
    <property type="project" value="InterPro"/>
</dbReference>
<evidence type="ECO:0000256" key="3">
    <source>
        <dbReference type="ARBA" id="ARBA00022574"/>
    </source>
</evidence>
<evidence type="ECO:0000256" key="9">
    <source>
        <dbReference type="ARBA" id="ARBA00023273"/>
    </source>
</evidence>
<feature type="domain" description="WDR19 WD40 repeat" evidence="10">
    <location>
        <begin position="336"/>
        <end position="610"/>
    </location>
</feature>
<organism evidence="14 15">
    <name type="scientific">Gallus gallus</name>
    <name type="common">Chicken</name>
    <dbReference type="NCBI Taxonomy" id="9031"/>
    <lineage>
        <taxon>Eukaryota</taxon>
        <taxon>Metazoa</taxon>
        <taxon>Chordata</taxon>
        <taxon>Craniata</taxon>
        <taxon>Vertebrata</taxon>
        <taxon>Euteleostomi</taxon>
        <taxon>Archelosauria</taxon>
        <taxon>Archosauria</taxon>
        <taxon>Dinosauria</taxon>
        <taxon>Saurischia</taxon>
        <taxon>Theropoda</taxon>
        <taxon>Coelurosauria</taxon>
        <taxon>Aves</taxon>
        <taxon>Neognathae</taxon>
        <taxon>Galloanserae</taxon>
        <taxon>Galliformes</taxon>
        <taxon>Phasianidae</taxon>
        <taxon>Phasianinae</taxon>
        <taxon>Gallus</taxon>
    </lineage>
</organism>
<feature type="domain" description="IF140/IFT172/WDR19 TPR" evidence="13">
    <location>
        <begin position="638"/>
        <end position="1050"/>
    </location>
</feature>
<dbReference type="InterPro" id="IPR040379">
    <property type="entry name" value="WDR19/dyf-2"/>
</dbReference>
<dbReference type="Pfam" id="PF15911">
    <property type="entry name" value="Beta-prop_WDR19_2nd"/>
    <property type="match status" value="1"/>
</dbReference>
<feature type="domain" description="WDR19 first beta-propeller" evidence="12">
    <location>
        <begin position="204"/>
        <end position="314"/>
    </location>
</feature>
<dbReference type="InterPro" id="IPR015943">
    <property type="entry name" value="WD40/YVTN_repeat-like_dom_sf"/>
</dbReference>
<dbReference type="OrthoDB" id="10250638at2759"/>
<keyword evidence="6" id="KW-0802">TPR repeat</keyword>
<dbReference type="GO" id="GO:0030990">
    <property type="term" value="C:intraciliary transport particle"/>
    <property type="evidence" value="ECO:0007669"/>
    <property type="project" value="UniProtKB-ARBA"/>
</dbReference>
<dbReference type="InterPro" id="IPR001680">
    <property type="entry name" value="WD40_rpt"/>
</dbReference>
<reference evidence="14" key="2">
    <citation type="submission" date="2025-08" db="UniProtKB">
        <authorList>
            <consortium name="Ensembl"/>
        </authorList>
    </citation>
    <scope>IDENTIFICATION</scope>
    <source>
        <strain evidence="14">broiler</strain>
    </source>
</reference>
<evidence type="ECO:0000259" key="13">
    <source>
        <dbReference type="Pfam" id="PF24762"/>
    </source>
</evidence>
<proteinExistence type="evidence at protein level"/>
<dbReference type="Pfam" id="PF23146">
    <property type="entry name" value="Zf_IFT144_1st"/>
    <property type="match status" value="1"/>
</dbReference>
<dbReference type="Proteomes" id="UP000000539">
    <property type="component" value="Chromosome 4"/>
</dbReference>
<keyword evidence="8" id="KW-0206">Cytoskeleton</keyword>
<evidence type="ECO:0000313" key="14">
    <source>
        <dbReference type="Ensembl" id="ENSGALP00010019300.1"/>
    </source>
</evidence>
<dbReference type="Pfam" id="PF24762">
    <property type="entry name" value="TPR_IF140-IFT172"/>
    <property type="match status" value="1"/>
</dbReference>
<keyword evidence="4" id="KW-0677">Repeat</keyword>
<dbReference type="PANTHER" id="PTHR14920:SF0">
    <property type="entry name" value="WD REPEAT DOMAIN 19"/>
    <property type="match status" value="1"/>
</dbReference>
<gene>
    <name evidence="14" type="primary">WDR19</name>
</gene>
<dbReference type="InterPro" id="IPR036322">
    <property type="entry name" value="WD40_repeat_dom_sf"/>
</dbReference>
<protein>
    <submittedName>
        <fullName evidence="14">WD repeat domain 19</fullName>
    </submittedName>
</protein>
<keyword evidence="9" id="KW-0966">Cell projection</keyword>
<feature type="domain" description="IFT121-like zinc finger" evidence="11">
    <location>
        <begin position="1252"/>
        <end position="1298"/>
    </location>
</feature>
<evidence type="ECO:0000256" key="2">
    <source>
        <dbReference type="ARBA" id="ARBA00022490"/>
    </source>
</evidence>
<dbReference type="InterPro" id="IPR056170">
    <property type="entry name" value="Znf_IFT121-like"/>
</dbReference>
<reference evidence="14" key="3">
    <citation type="submission" date="2025-09" db="UniProtKB">
        <authorList>
            <consortium name="Ensembl"/>
        </authorList>
    </citation>
    <scope>IDENTIFICATION</scope>
    <source>
        <strain evidence="14">broiler</strain>
    </source>
</reference>
<dbReference type="Ensembl" id="ENSGALT00010032577.1">
    <property type="protein sequence ID" value="ENSGALP00010019300.1"/>
    <property type="gene ID" value="ENSGALG00010013532.1"/>
</dbReference>
<keyword evidence="15" id="KW-1185">Reference proteome</keyword>
<evidence type="ECO:0007829" key="16">
    <source>
        <dbReference type="PeptideAtlas" id="A0A8V0YSX7"/>
    </source>
</evidence>
<evidence type="ECO:0000256" key="1">
    <source>
        <dbReference type="ARBA" id="ARBA00004120"/>
    </source>
</evidence>
<dbReference type="Gene3D" id="1.25.40.470">
    <property type="match status" value="2"/>
</dbReference>
<keyword evidence="2" id="KW-0963">Cytoplasm</keyword>
<name>A0A8V0YSX7_CHICK</name>
<keyword evidence="5" id="KW-0970">Cilium biogenesis/degradation</keyword>
<dbReference type="Pfam" id="PF23145">
    <property type="entry name" value="Zf_2nd_IFT121"/>
    <property type="match status" value="1"/>
</dbReference>
<dbReference type="GO" id="GO:0008104">
    <property type="term" value="P:intracellular protein localization"/>
    <property type="evidence" value="ECO:0007669"/>
    <property type="project" value="UniProtKB-ARBA"/>
</dbReference>
<keyword evidence="7" id="KW-0969">Cilium</keyword>
<evidence type="ECO:0000259" key="11">
    <source>
        <dbReference type="Pfam" id="PF23145"/>
    </source>
</evidence>
<reference evidence="14" key="1">
    <citation type="submission" date="2020-11" db="EMBL/GenBank/DDBJ databases">
        <title>Gallus gallus (Chicken) genome, bGalGal1, GRCg7b, maternal haplotype autosomes + Z &amp; W.</title>
        <authorList>
            <person name="Warren W."/>
            <person name="Formenti G."/>
            <person name="Fedrigo O."/>
            <person name="Haase B."/>
            <person name="Mountcastle J."/>
            <person name="Balacco J."/>
            <person name="Tracey A."/>
            <person name="Schneider V."/>
            <person name="Okimoto R."/>
            <person name="Cheng H."/>
            <person name="Hawken R."/>
            <person name="Howe K."/>
            <person name="Jarvis E.D."/>
        </authorList>
    </citation>
    <scope>NUCLEOTIDE SEQUENCE [LARGE SCALE GENOMIC DNA]</scope>
    <source>
        <strain evidence="14">Broiler</strain>
    </source>
</reference>
<evidence type="ECO:0000256" key="4">
    <source>
        <dbReference type="ARBA" id="ARBA00022737"/>
    </source>
</evidence>
<evidence type="ECO:0000259" key="10">
    <source>
        <dbReference type="Pfam" id="PF15911"/>
    </source>
</evidence>
<evidence type="ECO:0000256" key="8">
    <source>
        <dbReference type="ARBA" id="ARBA00023212"/>
    </source>
</evidence>
<evidence type="ECO:0000313" key="15">
    <source>
        <dbReference type="Proteomes" id="UP000000539"/>
    </source>
</evidence>
<feature type="domain" description="WDR19 first beta-propeller" evidence="12">
    <location>
        <begin position="17"/>
        <end position="202"/>
    </location>
</feature>
<keyword evidence="16" id="KW-1267">Proteomics identification</keyword>
<dbReference type="InterPro" id="IPR056168">
    <property type="entry name" value="TPR_IF140/IFT172/WDR19"/>
</dbReference>
<dbReference type="SMART" id="SM00320">
    <property type="entry name" value="WD40"/>
    <property type="match status" value="6"/>
</dbReference>
<accession>A0A8V0YSX7</accession>
<dbReference type="SUPFAM" id="SSF50978">
    <property type="entry name" value="WD40 repeat-like"/>
    <property type="match status" value="1"/>
</dbReference>
<dbReference type="InterPro" id="IPR039468">
    <property type="entry name" value="WDR19_WD40_rpt"/>
</dbReference>
<evidence type="ECO:0000256" key="5">
    <source>
        <dbReference type="ARBA" id="ARBA00022794"/>
    </source>
</evidence>
<dbReference type="FunFam" id="1.25.40.470:FF:000006">
    <property type="entry name" value="WD repeat-containing protein 19 isoform X1"/>
    <property type="match status" value="1"/>
</dbReference>
<dbReference type="FunFam" id="1.25.40.470:FF:000009">
    <property type="entry name" value="WD repeat-containing protein 19 isoform X1"/>
    <property type="match status" value="1"/>
</dbReference>
<evidence type="ECO:0000256" key="6">
    <source>
        <dbReference type="ARBA" id="ARBA00022803"/>
    </source>
</evidence>
<dbReference type="Pfam" id="PF23389">
    <property type="entry name" value="Beta-prop_WDR19_1st"/>
    <property type="match status" value="2"/>
</dbReference>
<sequence length="1320" mass="149349">MKQVFSLLEKAWSGSSVQFAWQKTLGHFLAVTGGDHTVKIFDRHGQKRNEITLPGNCVAMDWDKDGDTLAIIADRCSAIFLWDANTSKTSQLDSGMRDSLSFLLWSRVGALLAVGTTKGNLLIYNRQTSRKIPILGKHTKRITCGCWSTENLLALGGEDKMITISNQEGDTIRQTSVSSDPSDMQFSVMKTDERISTRESTVRSRYKILQKVLMYGDGYIMIGFSRGCFVVISTHIREIGQEIFQAHNHKDNLSSIAISQSLNKAASCGDNCIKIHDLSDLRKMYAIINLDDENKGVDQLAWTDDGQLLAVSTRRASLHVFLTKLPVLGDTCSTRIAYLTSLLEVTVANHVERELPVTVSVEVEPSFIAVGVYHLAVGMNNRAWFYLLGENNVKKLKDAEYLGTVASMHLNSDYAAALFEGKVQLHMIESEGLDAQEERETRLFPADDDKYRILCHALTGDFLIYGTDTGVIHYFYIEDWQYVNEYRHPVSVRKIFPDPNGTRLAFIDEKSDGFVYCPVNDRIYEIPNFSPTIKGILWENWPMDKGVFVAYDDDKAYTYVFHKDTIQGSKIILAGGTEVPFSQKPLLLYNGELTCQTQSGKTNNIYLSTHSFLGDLKDFGRNELAQMLTQTLMLKRFSEAWGICVLLNDQSSWNELGKACLHHMEVDFAIRVYRTCGDAGMVMSLEEIKGIEDRNLLAGHLAMFTSNFNLAQDLYLASSRPISALEMRKDLQHWDSALQLAKCLAPDQIPFISREYALQLEFTGDYINALAHYEKGITGDSKYQEHDEACLAGVAQMSIRMGDIRQGVNRAIKHPSRLLKRDCGAILESMKQFAEAAQLYEKGQYYDKAASVYIRCKNWAKVGELLPHVSSPKIHLQYAKAKEADGRYKEAAVAYENAKQWDSVIRLCLDHLNNPERAVNIVRETQSLDGAKMVARFFLQLGDYGSAIQFLVMSKCNNEAFTLAQQHNKMEIYADIITSESTSNEDYQSVALYFEGEKKHFQAGKFFLLCGQYGRALKHFIKSPNTEDNLAIEMAIETVGQAKDEALKNELIDYLTGENDGMPKDAKYLFRLYMALKQYREAARTAIIIAREEQRSGNYRNAHDVLFSMYSELKTQKIKIPSEMATNLMILHSYILVKTHVKRGDHMKGARMLIRVANNISKFPSHIVPILTSTVIECHRAGLKNSAFTFAAVLMRPENRNKIDLKYKKKIEAMVRHPDKTEAEEPTTACPYCAFQLPECELLCPSCKNNLPYCIATGRHMVRDDWTVCPHCDFPALYSEFKSMLQTENICPMCSERINIVHLQKINDCTQYLKHDAMDG</sequence>
<evidence type="ECO:0000256" key="7">
    <source>
        <dbReference type="ARBA" id="ARBA00023069"/>
    </source>
</evidence>
<dbReference type="InterPro" id="IPR057855">
    <property type="entry name" value="Beta-prop_WDR19_1st"/>
</dbReference>
<dbReference type="GO" id="GO:0005929">
    <property type="term" value="C:cilium"/>
    <property type="evidence" value="ECO:0007669"/>
    <property type="project" value="UniProtKB-ARBA"/>
</dbReference>
<dbReference type="Gene3D" id="2.130.10.10">
    <property type="entry name" value="YVTN repeat-like/Quinoprotein amine dehydrogenase"/>
    <property type="match status" value="1"/>
</dbReference>
<comment type="subcellular location">
    <subcellularLocation>
        <location evidence="1">Cytoplasm</location>
        <location evidence="1">Cytoskeleton</location>
        <location evidence="1">Cilium basal body</location>
    </subcellularLocation>
</comment>
<evidence type="ECO:0000259" key="12">
    <source>
        <dbReference type="Pfam" id="PF23389"/>
    </source>
</evidence>